<feature type="compositionally biased region" description="Low complexity" evidence="1">
    <location>
        <begin position="69"/>
        <end position="89"/>
    </location>
</feature>
<sequence length="282" mass="29881">MPSFSILRRTPRRRNTECAKPADATVITVTEGVFGGTGDAVVAAEGLGWGAGRGGGHGGGGRSGGLGLGLTSNNGDKTNNNNINNNASNVTFSSNESSQRNSIDGNDNGPGSTSMPTTTTNEKKKKERRGSRRDIFLQDIRSRLTGKLPPSSSSNNSNNNNTSSTPSSGASTPHQEAITSPKLPLPRGRAASQPPIPISQRRREYMSAREGAAPAAADQRGEPRGERQHGMGTIREAVSDFYPDSLMISTSYLPSVVQWVSLSTTKPPLLVMQSVHEAMHRK</sequence>
<feature type="compositionally biased region" description="Gly residues" evidence="1">
    <location>
        <begin position="55"/>
        <end position="68"/>
    </location>
</feature>
<feature type="region of interest" description="Disordered" evidence="1">
    <location>
        <begin position="55"/>
        <end position="231"/>
    </location>
</feature>
<gene>
    <name evidence="2" type="ORF">QR685DRAFT_580790</name>
</gene>
<organism evidence="2 3">
    <name type="scientific">Neurospora intermedia</name>
    <dbReference type="NCBI Taxonomy" id="5142"/>
    <lineage>
        <taxon>Eukaryota</taxon>
        <taxon>Fungi</taxon>
        <taxon>Dikarya</taxon>
        <taxon>Ascomycota</taxon>
        <taxon>Pezizomycotina</taxon>
        <taxon>Sordariomycetes</taxon>
        <taxon>Sordariomycetidae</taxon>
        <taxon>Sordariales</taxon>
        <taxon>Sordariaceae</taxon>
        <taxon>Neurospora</taxon>
    </lineage>
</organism>
<evidence type="ECO:0000256" key="1">
    <source>
        <dbReference type="SAM" id="MobiDB-lite"/>
    </source>
</evidence>
<dbReference type="Proteomes" id="UP001451303">
    <property type="component" value="Unassembled WGS sequence"/>
</dbReference>
<feature type="compositionally biased region" description="Basic and acidic residues" evidence="1">
    <location>
        <begin position="132"/>
        <end position="142"/>
    </location>
</feature>
<evidence type="ECO:0000313" key="2">
    <source>
        <dbReference type="EMBL" id="KAL0466673.1"/>
    </source>
</evidence>
<feature type="compositionally biased region" description="Polar residues" evidence="1">
    <location>
        <begin position="169"/>
        <end position="178"/>
    </location>
</feature>
<name>A0ABR3D1U1_NEUIN</name>
<accession>A0ABR3D1U1</accession>
<feature type="compositionally biased region" description="Basic and acidic residues" evidence="1">
    <location>
        <begin position="219"/>
        <end position="229"/>
    </location>
</feature>
<reference evidence="2 3" key="1">
    <citation type="submission" date="2023-09" db="EMBL/GenBank/DDBJ databases">
        <title>Multi-omics analysis of a traditional fermented food reveals byproduct-associated fungal strains for waste-to-food upcycling.</title>
        <authorList>
            <consortium name="Lawrence Berkeley National Laboratory"/>
            <person name="Rekdal V.M."/>
            <person name="Villalobos-Escobedo J.M."/>
            <person name="Rodriguez-Valeron N."/>
            <person name="Garcia M.O."/>
            <person name="Vasquez D.P."/>
            <person name="Damayanti I."/>
            <person name="Sorensen P.M."/>
            <person name="Baidoo E.E."/>
            <person name="De Carvalho A.C."/>
            <person name="Riley R."/>
            <person name="Lipzen A."/>
            <person name="He G."/>
            <person name="Yan M."/>
            <person name="Haridas S."/>
            <person name="Daum C."/>
            <person name="Yoshinaga Y."/>
            <person name="Ng V."/>
            <person name="Grigoriev I.V."/>
            <person name="Munk R."/>
            <person name="Nuraida L."/>
            <person name="Wijaya C.H."/>
            <person name="Morales P.-C."/>
            <person name="Keasling J.D."/>
        </authorList>
    </citation>
    <scope>NUCLEOTIDE SEQUENCE [LARGE SCALE GENOMIC DNA]</scope>
    <source>
        <strain evidence="2 3">FGSC 2613</strain>
    </source>
</reference>
<protein>
    <submittedName>
        <fullName evidence="2">Uncharacterized protein</fullName>
    </submittedName>
</protein>
<evidence type="ECO:0000313" key="3">
    <source>
        <dbReference type="Proteomes" id="UP001451303"/>
    </source>
</evidence>
<proteinExistence type="predicted"/>
<comment type="caution">
    <text evidence="2">The sequence shown here is derived from an EMBL/GenBank/DDBJ whole genome shotgun (WGS) entry which is preliminary data.</text>
</comment>
<keyword evidence="3" id="KW-1185">Reference proteome</keyword>
<dbReference type="EMBL" id="JAVLET010000012">
    <property type="protein sequence ID" value="KAL0466673.1"/>
    <property type="molecule type" value="Genomic_DNA"/>
</dbReference>
<feature type="compositionally biased region" description="Low complexity" evidence="1">
    <location>
        <begin position="149"/>
        <end position="168"/>
    </location>
</feature>
<feature type="compositionally biased region" description="Low complexity" evidence="1">
    <location>
        <begin position="109"/>
        <end position="120"/>
    </location>
</feature>
<feature type="compositionally biased region" description="Polar residues" evidence="1">
    <location>
        <begin position="90"/>
        <end position="105"/>
    </location>
</feature>